<keyword evidence="2" id="KW-1185">Reference proteome</keyword>
<proteinExistence type="predicted"/>
<dbReference type="Proteomes" id="UP000607653">
    <property type="component" value="Unassembled WGS sequence"/>
</dbReference>
<accession>A0A822YNU2</accession>
<sequence>MQVNSNNKCKIAQKNQKEILNRYRGKEFPNIHTTLLFAGIKKKIKKYSIIGIQEGRMKNPRHRYQLSSEYS</sequence>
<protein>
    <submittedName>
        <fullName evidence="1">Uncharacterized protein</fullName>
    </submittedName>
</protein>
<evidence type="ECO:0000313" key="1">
    <source>
        <dbReference type="EMBL" id="DAD33773.1"/>
    </source>
</evidence>
<dbReference type="EMBL" id="DUZY01000003">
    <property type="protein sequence ID" value="DAD33773.1"/>
    <property type="molecule type" value="Genomic_DNA"/>
</dbReference>
<comment type="caution">
    <text evidence="1">The sequence shown here is derived from an EMBL/GenBank/DDBJ whole genome shotgun (WGS) entry which is preliminary data.</text>
</comment>
<organism evidence="1 2">
    <name type="scientific">Nelumbo nucifera</name>
    <name type="common">Sacred lotus</name>
    <dbReference type="NCBI Taxonomy" id="4432"/>
    <lineage>
        <taxon>Eukaryota</taxon>
        <taxon>Viridiplantae</taxon>
        <taxon>Streptophyta</taxon>
        <taxon>Embryophyta</taxon>
        <taxon>Tracheophyta</taxon>
        <taxon>Spermatophyta</taxon>
        <taxon>Magnoliopsida</taxon>
        <taxon>Proteales</taxon>
        <taxon>Nelumbonaceae</taxon>
        <taxon>Nelumbo</taxon>
    </lineage>
</organism>
<evidence type="ECO:0000313" key="2">
    <source>
        <dbReference type="Proteomes" id="UP000607653"/>
    </source>
</evidence>
<gene>
    <name evidence="1" type="ORF">HUJ06_012624</name>
</gene>
<dbReference type="AlphaFoldDB" id="A0A822YNU2"/>
<name>A0A822YNU2_NELNU</name>
<reference evidence="1 2" key="1">
    <citation type="journal article" date="2020" name="Mol. Biol. Evol.">
        <title>Distinct Expression and Methylation Patterns for Genes with Different Fates following a Single Whole-Genome Duplication in Flowering Plants.</title>
        <authorList>
            <person name="Shi T."/>
            <person name="Rahmani R.S."/>
            <person name="Gugger P.F."/>
            <person name="Wang M."/>
            <person name="Li H."/>
            <person name="Zhang Y."/>
            <person name="Li Z."/>
            <person name="Wang Q."/>
            <person name="Van de Peer Y."/>
            <person name="Marchal K."/>
            <person name="Chen J."/>
        </authorList>
    </citation>
    <scope>NUCLEOTIDE SEQUENCE [LARGE SCALE GENOMIC DNA]</scope>
    <source>
        <tissue evidence="1">Leaf</tissue>
    </source>
</reference>